<evidence type="ECO:0000313" key="2">
    <source>
        <dbReference type="Proteomes" id="UP000178272"/>
    </source>
</evidence>
<proteinExistence type="predicted"/>
<accession>A0A1G1V507</accession>
<reference evidence="1 2" key="1">
    <citation type="journal article" date="2016" name="Nat. Commun.">
        <title>Thousands of microbial genomes shed light on interconnected biogeochemical processes in an aquifer system.</title>
        <authorList>
            <person name="Anantharaman K."/>
            <person name="Brown C.T."/>
            <person name="Hug L.A."/>
            <person name="Sharon I."/>
            <person name="Castelle C.J."/>
            <person name="Probst A.J."/>
            <person name="Thomas B.C."/>
            <person name="Singh A."/>
            <person name="Wilkins M.J."/>
            <person name="Karaoz U."/>
            <person name="Brodie E.L."/>
            <person name="Williams K.H."/>
            <person name="Hubbard S.S."/>
            <person name="Banfield J.F."/>
        </authorList>
    </citation>
    <scope>NUCLEOTIDE SEQUENCE [LARGE SCALE GENOMIC DNA]</scope>
</reference>
<name>A0A1G1V507_9BACT</name>
<dbReference type="Gene3D" id="3.60.15.10">
    <property type="entry name" value="Ribonuclease Z/Hydroxyacylglutathione hydrolase-like"/>
    <property type="match status" value="1"/>
</dbReference>
<dbReference type="EMBL" id="MHCA01000054">
    <property type="protein sequence ID" value="OGY10474.1"/>
    <property type="molecule type" value="Genomic_DNA"/>
</dbReference>
<comment type="caution">
    <text evidence="1">The sequence shown here is derived from an EMBL/GenBank/DDBJ whole genome shotgun (WGS) entry which is preliminary data.</text>
</comment>
<evidence type="ECO:0000313" key="1">
    <source>
        <dbReference type="EMBL" id="OGY10474.1"/>
    </source>
</evidence>
<gene>
    <name evidence="1" type="ORF">A3F61_04010</name>
</gene>
<dbReference type="AlphaFoldDB" id="A0A1G1V507"/>
<dbReference type="STRING" id="1797517.A3F61_04010"/>
<sequence length="77" mass="8964">MANTDKGKVVVAADIFWWNDQEKQQIDDAEALINKEDHFTKDGEALKKSRRKVLEIADWIIPGHGKMFRNPKKEEKI</sequence>
<organism evidence="1 2">
    <name type="scientific">Candidatus Blackburnbacteria bacterium RIFCSPHIGHO2_12_FULL_41_13b</name>
    <dbReference type="NCBI Taxonomy" id="1797517"/>
    <lineage>
        <taxon>Bacteria</taxon>
        <taxon>Candidatus Blackburniibacteriota</taxon>
    </lineage>
</organism>
<dbReference type="InterPro" id="IPR036866">
    <property type="entry name" value="RibonucZ/Hydroxyglut_hydro"/>
</dbReference>
<protein>
    <recommendedName>
        <fullName evidence="3">Metallo-beta-lactamase domain-containing protein</fullName>
    </recommendedName>
</protein>
<dbReference type="Proteomes" id="UP000178272">
    <property type="component" value="Unassembled WGS sequence"/>
</dbReference>
<evidence type="ECO:0008006" key="3">
    <source>
        <dbReference type="Google" id="ProtNLM"/>
    </source>
</evidence>